<comment type="caution">
    <text evidence="1">The sequence shown here is derived from an EMBL/GenBank/DDBJ whole genome shotgun (WGS) entry which is preliminary data.</text>
</comment>
<name>A0ABR0MHG1_GOSAR</name>
<sequence>MKRKAKKRWVLSYKRDAIHCLLPSHRISGFRQRKESVELHTSIHTCIQVVCPPIEVLSFCEVRGRGGRPNLDIGAIPTIVGAVVVVYTLKTSLNGF</sequence>
<protein>
    <submittedName>
        <fullName evidence="1">Uncharacterized protein</fullName>
    </submittedName>
</protein>
<evidence type="ECO:0000313" key="2">
    <source>
        <dbReference type="Proteomes" id="UP001358586"/>
    </source>
</evidence>
<gene>
    <name evidence="1" type="ORF">PVK06_049018</name>
</gene>
<organism evidence="1 2">
    <name type="scientific">Gossypium arboreum</name>
    <name type="common">Tree cotton</name>
    <name type="synonym">Gossypium nanking</name>
    <dbReference type="NCBI Taxonomy" id="29729"/>
    <lineage>
        <taxon>Eukaryota</taxon>
        <taxon>Viridiplantae</taxon>
        <taxon>Streptophyta</taxon>
        <taxon>Embryophyta</taxon>
        <taxon>Tracheophyta</taxon>
        <taxon>Spermatophyta</taxon>
        <taxon>Magnoliopsida</taxon>
        <taxon>eudicotyledons</taxon>
        <taxon>Gunneridae</taxon>
        <taxon>Pentapetalae</taxon>
        <taxon>rosids</taxon>
        <taxon>malvids</taxon>
        <taxon>Malvales</taxon>
        <taxon>Malvaceae</taxon>
        <taxon>Malvoideae</taxon>
        <taxon>Gossypium</taxon>
    </lineage>
</organism>
<proteinExistence type="predicted"/>
<evidence type="ECO:0000313" key="1">
    <source>
        <dbReference type="EMBL" id="KAK5772724.1"/>
    </source>
</evidence>
<keyword evidence="2" id="KW-1185">Reference proteome</keyword>
<dbReference type="Proteomes" id="UP001358586">
    <property type="component" value="Chromosome 13"/>
</dbReference>
<reference evidence="1 2" key="1">
    <citation type="submission" date="2023-03" db="EMBL/GenBank/DDBJ databases">
        <title>WGS of Gossypium arboreum.</title>
        <authorList>
            <person name="Yu D."/>
        </authorList>
    </citation>
    <scope>NUCLEOTIDE SEQUENCE [LARGE SCALE GENOMIC DNA]</scope>
    <source>
        <tissue evidence="1">Leaf</tissue>
    </source>
</reference>
<accession>A0ABR0MHG1</accession>
<dbReference type="EMBL" id="JARKNE010000013">
    <property type="protein sequence ID" value="KAK5772724.1"/>
    <property type="molecule type" value="Genomic_DNA"/>
</dbReference>